<keyword evidence="1" id="KW-1133">Transmembrane helix</keyword>
<keyword evidence="1" id="KW-0812">Transmembrane</keyword>
<dbReference type="Pfam" id="PF08450">
    <property type="entry name" value="SGL"/>
    <property type="match status" value="1"/>
</dbReference>
<dbReference type="PANTHER" id="PTHR47064">
    <property type="entry name" value="PUTATIVE (AFU_ORTHOLOGUE AFUA_1G08990)-RELATED"/>
    <property type="match status" value="1"/>
</dbReference>
<dbReference type="AlphaFoldDB" id="A0A8I2YPI5"/>
<dbReference type="InterPro" id="IPR052988">
    <property type="entry name" value="Oryzine_lactonohydrolase"/>
</dbReference>
<evidence type="ECO:0000313" key="3">
    <source>
        <dbReference type="EMBL" id="KAG6376794.1"/>
    </source>
</evidence>
<proteinExistence type="predicted"/>
<dbReference type="SUPFAM" id="SSF63829">
    <property type="entry name" value="Calcium-dependent phosphotriesterase"/>
    <property type="match status" value="1"/>
</dbReference>
<dbReference type="InterPro" id="IPR011042">
    <property type="entry name" value="6-blade_b-propeller_TolB-like"/>
</dbReference>
<dbReference type="PANTHER" id="PTHR47064:SF2">
    <property type="entry name" value="SMP-30_GLUCONOLACTONASE_LRE-LIKE REGION DOMAIN-CONTAINING PROTEIN-RELATED"/>
    <property type="match status" value="1"/>
</dbReference>
<feature type="transmembrane region" description="Helical" evidence="1">
    <location>
        <begin position="80"/>
        <end position="99"/>
    </location>
</feature>
<protein>
    <recommendedName>
        <fullName evidence="2">SMP-30/Gluconolactonase/LRE-like region domain-containing protein</fullName>
    </recommendedName>
</protein>
<dbReference type="OrthoDB" id="423498at2759"/>
<accession>A0A8I2YPI5</accession>
<feature type="domain" description="SMP-30/Gluconolactonase/LRE-like region" evidence="2">
    <location>
        <begin position="286"/>
        <end position="448"/>
    </location>
</feature>
<organism evidence="3 4">
    <name type="scientific">Boletus reticuloceps</name>
    <dbReference type="NCBI Taxonomy" id="495285"/>
    <lineage>
        <taxon>Eukaryota</taxon>
        <taxon>Fungi</taxon>
        <taxon>Dikarya</taxon>
        <taxon>Basidiomycota</taxon>
        <taxon>Agaricomycotina</taxon>
        <taxon>Agaricomycetes</taxon>
        <taxon>Agaricomycetidae</taxon>
        <taxon>Boletales</taxon>
        <taxon>Boletineae</taxon>
        <taxon>Boletaceae</taxon>
        <taxon>Boletoideae</taxon>
        <taxon>Boletus</taxon>
    </lineage>
</organism>
<evidence type="ECO:0000259" key="2">
    <source>
        <dbReference type="Pfam" id="PF08450"/>
    </source>
</evidence>
<keyword evidence="1" id="KW-0472">Membrane</keyword>
<name>A0A8I2YPI5_9AGAM</name>
<evidence type="ECO:0000256" key="1">
    <source>
        <dbReference type="SAM" id="Phobius"/>
    </source>
</evidence>
<reference evidence="3" key="1">
    <citation type="submission" date="2021-03" db="EMBL/GenBank/DDBJ databases">
        <title>Evolutionary innovations through gain and loss of genes in the ectomycorrhizal Boletales.</title>
        <authorList>
            <person name="Wu G."/>
            <person name="Miyauchi S."/>
            <person name="Morin E."/>
            <person name="Yang Z.-L."/>
            <person name="Xu J."/>
            <person name="Martin F.M."/>
        </authorList>
    </citation>
    <scope>NUCLEOTIDE SEQUENCE</scope>
    <source>
        <strain evidence="3">BR01</strain>
    </source>
</reference>
<sequence>MSIVTHAARNNEHSAHDSLRGGYQSTRYWQPLVVSDLGTSWRPDGVGPASFPHGATHALNWASENHLRCSRGKQVPFSTLYPAMVAFTFALLATTISVASKTSAADTPDLTLPPGAVYVDPLKYNVLGANYTEWRTNNSLVGFNPTHTTSPFIQVFDPSFLDITGSDATIRLVASHPGFAVAHEAPIYVPDLNVVFFASNAGGTLGYSGWYNNSVVSMINLTEVDIALAANPGGVHVSIQTLNLSDTVQMVNGGTGPFKGNLLFVTSGRALLPPSVALVNPSPPFNTTVLLDNFYGRQFNSLNDVKILPGTDIIYFTDPSYGWLNSFRPEPMLPSQVYRFDPSTGQVQVVADQFVNPNGIAFTPDGKTAFVTDTGSAGGFLGTNQTLPATIYQYDVDPVTQSFENRRVFAYSDSGIPDGIQLDMNGNVYSGCGEGIHVWNPQGTLIGKFFIDSTTPELMFTKSGLLIFNEQWIYLANIKAQGIDLSV</sequence>
<dbReference type="EMBL" id="JAGFBS010000011">
    <property type="protein sequence ID" value="KAG6376794.1"/>
    <property type="molecule type" value="Genomic_DNA"/>
</dbReference>
<dbReference type="Proteomes" id="UP000683000">
    <property type="component" value="Unassembled WGS sequence"/>
</dbReference>
<comment type="caution">
    <text evidence="3">The sequence shown here is derived from an EMBL/GenBank/DDBJ whole genome shotgun (WGS) entry which is preliminary data.</text>
</comment>
<gene>
    <name evidence="3" type="ORF">JVT61DRAFT_1818</name>
</gene>
<dbReference type="Gene3D" id="2.120.10.30">
    <property type="entry name" value="TolB, C-terminal domain"/>
    <property type="match status" value="1"/>
</dbReference>
<evidence type="ECO:0000313" key="4">
    <source>
        <dbReference type="Proteomes" id="UP000683000"/>
    </source>
</evidence>
<keyword evidence="4" id="KW-1185">Reference proteome</keyword>
<dbReference type="InterPro" id="IPR013658">
    <property type="entry name" value="SGL"/>
</dbReference>